<dbReference type="SUPFAM" id="SSF53850">
    <property type="entry name" value="Periplasmic binding protein-like II"/>
    <property type="match status" value="1"/>
</dbReference>
<evidence type="ECO:0000313" key="3">
    <source>
        <dbReference type="EMBL" id="MBW8192524.1"/>
    </source>
</evidence>
<evidence type="ECO:0000313" key="4">
    <source>
        <dbReference type="Proteomes" id="UP001166251"/>
    </source>
</evidence>
<keyword evidence="1" id="KW-0812">Transmembrane</keyword>
<dbReference type="Proteomes" id="UP001166251">
    <property type="component" value="Unassembled WGS sequence"/>
</dbReference>
<proteinExistence type="predicted"/>
<gene>
    <name evidence="3" type="ORF">K0504_15905</name>
</gene>
<accession>A0ABS7EJX1</accession>
<name>A0ABS7EJX1_9GAMM</name>
<reference evidence="3" key="1">
    <citation type="submission" date="2021-07" db="EMBL/GenBank/DDBJ databases">
        <title>Neiella marina sp. nov., isolated from the intestinal content of sea cucumber Apostichopus japonicus.</title>
        <authorList>
            <person name="Bai X."/>
        </authorList>
    </citation>
    <scope>NUCLEOTIDE SEQUENCE</scope>
    <source>
        <strain evidence="3">126</strain>
    </source>
</reference>
<dbReference type="InterPro" id="IPR001638">
    <property type="entry name" value="Solute-binding_3/MltF_N"/>
</dbReference>
<dbReference type="RefSeq" id="WP_220105147.1">
    <property type="nucleotide sequence ID" value="NZ_JAHZSS010000024.1"/>
</dbReference>
<organism evidence="3 4">
    <name type="scientific">Neiella holothuriorum</name>
    <dbReference type="NCBI Taxonomy" id="2870530"/>
    <lineage>
        <taxon>Bacteria</taxon>
        <taxon>Pseudomonadati</taxon>
        <taxon>Pseudomonadota</taxon>
        <taxon>Gammaproteobacteria</taxon>
        <taxon>Alteromonadales</taxon>
        <taxon>Echinimonadaceae</taxon>
        <taxon>Neiella</taxon>
    </lineage>
</organism>
<dbReference type="SMART" id="SM00062">
    <property type="entry name" value="PBPb"/>
    <property type="match status" value="1"/>
</dbReference>
<protein>
    <submittedName>
        <fullName evidence="3">Transporter substrate-binding domain-containing protein</fullName>
    </submittedName>
</protein>
<dbReference type="EMBL" id="JAHZSS010000024">
    <property type="protein sequence ID" value="MBW8192524.1"/>
    <property type="molecule type" value="Genomic_DNA"/>
</dbReference>
<dbReference type="PANTHER" id="PTHR38834">
    <property type="entry name" value="PERIPLASMIC SUBSTRATE BINDING PROTEIN FAMILY 3"/>
    <property type="match status" value="1"/>
</dbReference>
<keyword evidence="4" id="KW-1185">Reference proteome</keyword>
<dbReference type="Gene3D" id="3.40.190.10">
    <property type="entry name" value="Periplasmic binding protein-like II"/>
    <property type="match status" value="2"/>
</dbReference>
<keyword evidence="1" id="KW-0472">Membrane</keyword>
<evidence type="ECO:0000259" key="2">
    <source>
        <dbReference type="SMART" id="SM00062"/>
    </source>
</evidence>
<comment type="caution">
    <text evidence="3">The sequence shown here is derived from an EMBL/GenBank/DDBJ whole genome shotgun (WGS) entry which is preliminary data.</text>
</comment>
<dbReference type="PANTHER" id="PTHR38834:SF3">
    <property type="entry name" value="SOLUTE-BINDING PROTEIN FAMILY 3_N-TERMINAL DOMAIN-CONTAINING PROTEIN"/>
    <property type="match status" value="1"/>
</dbReference>
<dbReference type="Pfam" id="PF00497">
    <property type="entry name" value="SBP_bac_3"/>
    <property type="match status" value="1"/>
</dbReference>
<evidence type="ECO:0000256" key="1">
    <source>
        <dbReference type="SAM" id="Phobius"/>
    </source>
</evidence>
<sequence length="285" mass="32062">MATSTSLISHYLYWFKEHLAVNKLGNLTVIGSIFWMLLLAPWLVCAEGMPVVLATPEFPPHFSEQSAGQGYYSEIVREALARAGYSLDVKFAPFERAIQMAEHNDINGILGALLTAERQNKFYYSDPVVDVELSLFGRADEPVSFDSLHDLRGYKIGVMRGASISEAFDHADYLDKQEVTSQLQNLSKLISKRIDLFACEKQHVAHLIEQHHPEWQDQVTALVPALDVRSVHIMLSKDNPAHQTIIEHFNLQLAAMRADGTYQHIASNHRSELSPELLQALGCKH</sequence>
<feature type="domain" description="Solute-binding protein family 3/N-terminal" evidence="2">
    <location>
        <begin position="50"/>
        <end position="273"/>
    </location>
</feature>
<keyword evidence="1" id="KW-1133">Transmembrane helix</keyword>
<feature type="transmembrane region" description="Helical" evidence="1">
    <location>
        <begin position="24"/>
        <end position="44"/>
    </location>
</feature>